<proteinExistence type="predicted"/>
<sequence length="120" mass="13803">MKTYDYLENVKEDVRNYIEENKIVVTSSNREEVEQELNDTLFVNDSVTGNASGSYTFSTWQAEENLCHNFELLTESLTEFGYDLSYLEKGAEACDVTIRCYLLGQAISEVLDEIEIEMED</sequence>
<accession>A0A8S5P7E1</accession>
<name>A0A8S5P7E1_9CAUD</name>
<dbReference type="EMBL" id="BK015344">
    <property type="protein sequence ID" value="DAE02361.1"/>
    <property type="molecule type" value="Genomic_DNA"/>
</dbReference>
<reference evidence="1" key="1">
    <citation type="journal article" date="2021" name="Proc. Natl. Acad. Sci. U.S.A.">
        <title>A Catalog of Tens of Thousands of Viruses from Human Metagenomes Reveals Hidden Associations with Chronic Diseases.</title>
        <authorList>
            <person name="Tisza M.J."/>
            <person name="Buck C.B."/>
        </authorList>
    </citation>
    <scope>NUCLEOTIDE SEQUENCE</scope>
    <source>
        <strain evidence="1">CttEB8</strain>
    </source>
</reference>
<organism evidence="1">
    <name type="scientific">Herelleviridae sp. cttEB8</name>
    <dbReference type="NCBI Taxonomy" id="2825832"/>
    <lineage>
        <taxon>Viruses</taxon>
        <taxon>Duplodnaviria</taxon>
        <taxon>Heunggongvirae</taxon>
        <taxon>Uroviricota</taxon>
        <taxon>Caudoviricetes</taxon>
        <taxon>Herelleviridae</taxon>
    </lineage>
</organism>
<evidence type="ECO:0000313" key="1">
    <source>
        <dbReference type="EMBL" id="DAE02361.1"/>
    </source>
</evidence>
<protein>
    <submittedName>
        <fullName evidence="1">Uncharacterized protein</fullName>
    </submittedName>
</protein>